<sequence>MASSAPGPSQQLVSPAAHLHAAPAYAVQPAPTVSTSFASTTANPTSSSSSSGAPSASSASKPIPGAPSPTLRPFTPRELKQLVLEYLCSRCYVDTAMAFASDLALADEAATGPSAGEPAPLVERGGQAGEGMDGIEATPEPHAGDEPRASSDAPPVSNGKSVAFLDGDGAEDEDEDGDVIEGSLLSKADVQDARLRRKIRDSILGGRISHAVDLLNEHYPSVLAATTTPSTTPPTASSLSSPSKLAPSHPLSPKNTRCTPQTFFVAPSPPSPSSSSGAPAALSSTKSLIGAHFGPHAQSLAPAILSLNLQTQVFVELMRSAYATSAHSTPSTPTPSAAAAGGGGGAGASDDADMSASTSSLGTFSILNVAIAQAQALAEKVSHLPPGREREGWDRERVDVSALLAYKNIETCEVRGYFDEARKEALAEMVNAAVLQHTSRTPMPLLSLAARQATAFWSTLREMNVPFPPPSSTKTSNDASSNGKAKPAKTAPAFDLHSFLHEREPGASSSATGPDGDVEMAP</sequence>
<dbReference type="PANTHER" id="PTHR12864">
    <property type="entry name" value="RAN BINDING PROTEIN 9-RELATED"/>
    <property type="match status" value="1"/>
</dbReference>
<gene>
    <name evidence="3" type="ORF">RHOBADRAFT_52677</name>
</gene>
<feature type="compositionally biased region" description="Low complexity" evidence="1">
    <location>
        <begin position="325"/>
        <end position="339"/>
    </location>
</feature>
<feature type="region of interest" description="Disordered" evidence="1">
    <location>
        <begin position="225"/>
        <end position="281"/>
    </location>
</feature>
<dbReference type="InterPro" id="IPR050618">
    <property type="entry name" value="Ubq-SigPath_Reg"/>
</dbReference>
<dbReference type="PROSITE" id="PS50896">
    <property type="entry name" value="LISH"/>
    <property type="match status" value="1"/>
</dbReference>
<proteinExistence type="predicted"/>
<feature type="region of interest" description="Disordered" evidence="1">
    <location>
        <begin position="325"/>
        <end position="354"/>
    </location>
</feature>
<dbReference type="SMART" id="SM00757">
    <property type="entry name" value="CRA"/>
    <property type="match status" value="1"/>
</dbReference>
<feature type="compositionally biased region" description="Low complexity" evidence="1">
    <location>
        <begin position="34"/>
        <end position="63"/>
    </location>
</feature>
<organism evidence="3 4">
    <name type="scientific">Rhodotorula graminis (strain WP1)</name>
    <dbReference type="NCBI Taxonomy" id="578459"/>
    <lineage>
        <taxon>Eukaryota</taxon>
        <taxon>Fungi</taxon>
        <taxon>Dikarya</taxon>
        <taxon>Basidiomycota</taxon>
        <taxon>Pucciniomycotina</taxon>
        <taxon>Microbotryomycetes</taxon>
        <taxon>Sporidiobolales</taxon>
        <taxon>Sporidiobolaceae</taxon>
        <taxon>Rhodotorula</taxon>
    </lineage>
</organism>
<dbReference type="STRING" id="578459.A0A194S542"/>
<dbReference type="InterPro" id="IPR013144">
    <property type="entry name" value="CRA_dom"/>
</dbReference>
<evidence type="ECO:0000313" key="4">
    <source>
        <dbReference type="Proteomes" id="UP000053890"/>
    </source>
</evidence>
<reference evidence="3 4" key="1">
    <citation type="journal article" date="2015" name="Front. Microbiol.">
        <title>Genome sequence of the plant growth promoting endophytic yeast Rhodotorula graminis WP1.</title>
        <authorList>
            <person name="Firrincieli A."/>
            <person name="Otillar R."/>
            <person name="Salamov A."/>
            <person name="Schmutz J."/>
            <person name="Khan Z."/>
            <person name="Redman R.S."/>
            <person name="Fleck N.D."/>
            <person name="Lindquist E."/>
            <person name="Grigoriev I.V."/>
            <person name="Doty S.L."/>
        </authorList>
    </citation>
    <scope>NUCLEOTIDE SEQUENCE [LARGE SCALE GENOMIC DNA]</scope>
    <source>
        <strain evidence="3 4">WP1</strain>
    </source>
</reference>
<dbReference type="RefSeq" id="XP_018271679.1">
    <property type="nucleotide sequence ID" value="XM_018416452.1"/>
</dbReference>
<evidence type="ECO:0000259" key="2">
    <source>
        <dbReference type="SMART" id="SM00757"/>
    </source>
</evidence>
<dbReference type="Proteomes" id="UP000053890">
    <property type="component" value="Unassembled WGS sequence"/>
</dbReference>
<feature type="region of interest" description="Disordered" evidence="1">
    <location>
        <begin position="33"/>
        <end position="73"/>
    </location>
</feature>
<accession>A0A194S542</accession>
<dbReference type="AlphaFoldDB" id="A0A194S542"/>
<feature type="region of interest" description="Disordered" evidence="1">
    <location>
        <begin position="110"/>
        <end position="176"/>
    </location>
</feature>
<dbReference type="EMBL" id="KQ474077">
    <property type="protein sequence ID" value="KPV75630.1"/>
    <property type="molecule type" value="Genomic_DNA"/>
</dbReference>
<dbReference type="InterPro" id="IPR006594">
    <property type="entry name" value="LisH"/>
</dbReference>
<name>A0A194S542_RHOGW</name>
<protein>
    <recommendedName>
        <fullName evidence="2">CRA domain-containing protein</fullName>
    </recommendedName>
</protein>
<feature type="region of interest" description="Disordered" evidence="1">
    <location>
        <begin position="467"/>
        <end position="522"/>
    </location>
</feature>
<keyword evidence="4" id="KW-1185">Reference proteome</keyword>
<evidence type="ECO:0000256" key="1">
    <source>
        <dbReference type="SAM" id="MobiDB-lite"/>
    </source>
</evidence>
<feature type="compositionally biased region" description="Polar residues" evidence="1">
    <location>
        <begin position="472"/>
        <end position="483"/>
    </location>
</feature>
<dbReference type="OrthoDB" id="8048523at2759"/>
<dbReference type="GeneID" id="28976900"/>
<feature type="compositionally biased region" description="Low complexity" evidence="1">
    <location>
        <begin position="225"/>
        <end position="253"/>
    </location>
</feature>
<dbReference type="OMA" id="ANAWTST"/>
<evidence type="ECO:0000313" key="3">
    <source>
        <dbReference type="EMBL" id="KPV75630.1"/>
    </source>
</evidence>
<feature type="domain" description="CRA" evidence="2">
    <location>
        <begin position="365"/>
        <end position="466"/>
    </location>
</feature>